<evidence type="ECO:0000259" key="11">
    <source>
        <dbReference type="Pfam" id="PF12019"/>
    </source>
</evidence>
<dbReference type="SUPFAM" id="SSF54523">
    <property type="entry name" value="Pili subunits"/>
    <property type="match status" value="1"/>
</dbReference>
<evidence type="ECO:0000313" key="12">
    <source>
        <dbReference type="EMBL" id="TCO74863.1"/>
    </source>
</evidence>
<comment type="subcellular location">
    <subcellularLocation>
        <location evidence="1">Cell inner membrane</location>
        <topology evidence="1">Single-pass membrane protein</topology>
    </subcellularLocation>
</comment>
<comment type="caution">
    <text evidence="12">The sequence shown here is derived from an EMBL/GenBank/DDBJ whole genome shotgun (WGS) entry which is preliminary data.</text>
</comment>
<evidence type="ECO:0000256" key="1">
    <source>
        <dbReference type="ARBA" id="ARBA00004377"/>
    </source>
</evidence>
<protein>
    <recommendedName>
        <fullName evidence="2">Type II secretion system protein H</fullName>
    </recommendedName>
    <alternativeName>
        <fullName evidence="10">General secretion pathway protein H</fullName>
    </alternativeName>
</protein>
<proteinExistence type="inferred from homology"/>
<evidence type="ECO:0000256" key="6">
    <source>
        <dbReference type="ARBA" id="ARBA00022692"/>
    </source>
</evidence>
<evidence type="ECO:0000313" key="13">
    <source>
        <dbReference type="Proteomes" id="UP000294980"/>
    </source>
</evidence>
<dbReference type="GO" id="GO:0015628">
    <property type="term" value="P:protein secretion by the type II secretion system"/>
    <property type="evidence" value="ECO:0007669"/>
    <property type="project" value="InterPro"/>
</dbReference>
<feature type="domain" description="General secretion pathway GspH" evidence="11">
    <location>
        <begin position="41"/>
        <end position="165"/>
    </location>
</feature>
<dbReference type="Pfam" id="PF07963">
    <property type="entry name" value="N_methyl"/>
    <property type="match status" value="1"/>
</dbReference>
<evidence type="ECO:0000256" key="3">
    <source>
        <dbReference type="ARBA" id="ARBA00022475"/>
    </source>
</evidence>
<organism evidence="12 13">
    <name type="scientific">Chromatocurvus halotolerans</name>
    <dbReference type="NCBI Taxonomy" id="1132028"/>
    <lineage>
        <taxon>Bacteria</taxon>
        <taxon>Pseudomonadati</taxon>
        <taxon>Pseudomonadota</taxon>
        <taxon>Gammaproteobacteria</taxon>
        <taxon>Cellvibrionales</taxon>
        <taxon>Halieaceae</taxon>
        <taxon>Chromatocurvus</taxon>
    </lineage>
</organism>
<dbReference type="GO" id="GO:0005886">
    <property type="term" value="C:plasma membrane"/>
    <property type="evidence" value="ECO:0007669"/>
    <property type="project" value="UniProtKB-SubCell"/>
</dbReference>
<evidence type="ECO:0000256" key="2">
    <source>
        <dbReference type="ARBA" id="ARBA00021549"/>
    </source>
</evidence>
<name>A0A4R2KMD9_9GAMM</name>
<evidence type="ECO:0000256" key="8">
    <source>
        <dbReference type="ARBA" id="ARBA00023136"/>
    </source>
</evidence>
<dbReference type="Pfam" id="PF12019">
    <property type="entry name" value="GspH"/>
    <property type="match status" value="1"/>
</dbReference>
<dbReference type="GO" id="GO:0015627">
    <property type="term" value="C:type II protein secretion system complex"/>
    <property type="evidence" value="ECO:0007669"/>
    <property type="project" value="InterPro"/>
</dbReference>
<dbReference type="InterPro" id="IPR012902">
    <property type="entry name" value="N_methyl_site"/>
</dbReference>
<dbReference type="AlphaFoldDB" id="A0A4R2KMD9"/>
<comment type="similarity">
    <text evidence="9">Belongs to the GSP H family.</text>
</comment>
<dbReference type="EMBL" id="SLWX01000011">
    <property type="protein sequence ID" value="TCO74863.1"/>
    <property type="molecule type" value="Genomic_DNA"/>
</dbReference>
<keyword evidence="7" id="KW-1133">Transmembrane helix</keyword>
<accession>A0A4R2KMD9</accession>
<keyword evidence="4" id="KW-0488">Methylation</keyword>
<evidence type="ECO:0000256" key="9">
    <source>
        <dbReference type="ARBA" id="ARBA00025772"/>
    </source>
</evidence>
<evidence type="ECO:0000256" key="4">
    <source>
        <dbReference type="ARBA" id="ARBA00022481"/>
    </source>
</evidence>
<dbReference type="InterPro" id="IPR022346">
    <property type="entry name" value="T2SS_GspH"/>
</dbReference>
<keyword evidence="6" id="KW-0812">Transmembrane</keyword>
<keyword evidence="5" id="KW-0997">Cell inner membrane</keyword>
<keyword evidence="13" id="KW-1185">Reference proteome</keyword>
<keyword evidence="3" id="KW-1003">Cell membrane</keyword>
<dbReference type="Proteomes" id="UP000294980">
    <property type="component" value="Unassembled WGS sequence"/>
</dbReference>
<keyword evidence="8" id="KW-0472">Membrane</keyword>
<dbReference type="NCBIfam" id="TIGR02532">
    <property type="entry name" value="IV_pilin_GFxxxE"/>
    <property type="match status" value="1"/>
</dbReference>
<gene>
    <name evidence="12" type="ORF">EV688_11120</name>
</gene>
<reference evidence="12 13" key="1">
    <citation type="submission" date="2019-03" db="EMBL/GenBank/DDBJ databases">
        <title>Genomic Encyclopedia of Type Strains, Phase IV (KMG-IV): sequencing the most valuable type-strain genomes for metagenomic binning, comparative biology and taxonomic classification.</title>
        <authorList>
            <person name="Goeker M."/>
        </authorList>
    </citation>
    <scope>NUCLEOTIDE SEQUENCE [LARGE SCALE GENOMIC DNA]</scope>
    <source>
        <strain evidence="12 13">DSM 23344</strain>
    </source>
</reference>
<dbReference type="RefSeq" id="WP_162883951.1">
    <property type="nucleotide sequence ID" value="NZ_QQSW01000016.1"/>
</dbReference>
<sequence>MQSRGFTLIELLVVCALLALSLTIVLPGLRDFLQAAQARAEADRLLSSLQLARAQAIANNQRTGVCPVTPGSDPFSACGRRYEDGWFVYLDRDGDGVFDPGNDTPLRRFAAMPSGFGLYNRAGSRRIDERLSFWPDGSSRRSMTLQVCPPTGARVQPWSLVLNHVGRPRLTRDWGSCLL</sequence>
<evidence type="ECO:0000256" key="7">
    <source>
        <dbReference type="ARBA" id="ARBA00022989"/>
    </source>
</evidence>
<evidence type="ECO:0000256" key="5">
    <source>
        <dbReference type="ARBA" id="ARBA00022519"/>
    </source>
</evidence>
<dbReference type="InterPro" id="IPR045584">
    <property type="entry name" value="Pilin-like"/>
</dbReference>
<evidence type="ECO:0000256" key="10">
    <source>
        <dbReference type="ARBA" id="ARBA00030775"/>
    </source>
</evidence>
<dbReference type="Gene3D" id="3.55.40.10">
    <property type="entry name" value="minor pseudopilin epsh domain"/>
    <property type="match status" value="1"/>
</dbReference>